<dbReference type="NCBIfam" id="TIGR00355">
    <property type="entry name" value="purH"/>
    <property type="match status" value="1"/>
</dbReference>
<dbReference type="PANTHER" id="PTHR11692">
    <property type="entry name" value="BIFUNCTIONAL PURINE BIOSYNTHESIS PROTEIN PURH"/>
    <property type="match status" value="1"/>
</dbReference>
<dbReference type="Pfam" id="PF02142">
    <property type="entry name" value="MGS"/>
    <property type="match status" value="1"/>
</dbReference>
<dbReference type="Pfam" id="PF01808">
    <property type="entry name" value="AICARFT_IMPCHas"/>
    <property type="match status" value="1"/>
</dbReference>
<evidence type="ECO:0000256" key="5">
    <source>
        <dbReference type="ARBA" id="ARBA00022755"/>
    </source>
</evidence>
<dbReference type="AlphaFoldDB" id="A0A7V4E2Y5"/>
<dbReference type="CDD" id="cd01421">
    <property type="entry name" value="IMPCH"/>
    <property type="match status" value="1"/>
</dbReference>
<evidence type="ECO:0000256" key="10">
    <source>
        <dbReference type="HAMAP-Rule" id="MF_00139"/>
    </source>
</evidence>
<dbReference type="InterPro" id="IPR011607">
    <property type="entry name" value="MGS-like_dom"/>
</dbReference>
<comment type="domain">
    <text evidence="10">The IMP cyclohydrolase activity resides in the N-terminal region.</text>
</comment>
<dbReference type="InterPro" id="IPR024051">
    <property type="entry name" value="AICAR_Tfase_dup_dom_sf"/>
</dbReference>
<dbReference type="SMART" id="SM00851">
    <property type="entry name" value="MGS"/>
    <property type="match status" value="1"/>
</dbReference>
<comment type="caution">
    <text evidence="12">The sequence shown here is derived from an EMBL/GenBank/DDBJ whole genome shotgun (WGS) entry which is preliminary data.</text>
</comment>
<gene>
    <name evidence="10 12" type="primary">purH</name>
    <name evidence="12" type="ORF">ENU74_02830</name>
</gene>
<feature type="domain" description="MGS-like" evidence="11">
    <location>
        <begin position="1"/>
        <end position="137"/>
    </location>
</feature>
<evidence type="ECO:0000256" key="6">
    <source>
        <dbReference type="ARBA" id="ARBA00022801"/>
    </source>
</evidence>
<proteinExistence type="inferred from homology"/>
<comment type="similarity">
    <text evidence="3 10">Belongs to the PurH family.</text>
</comment>
<dbReference type="EC" id="3.5.4.10" evidence="10"/>
<dbReference type="GO" id="GO:0004643">
    <property type="term" value="F:phosphoribosylaminoimidazolecarboxamide formyltransferase activity"/>
    <property type="evidence" value="ECO:0007669"/>
    <property type="project" value="UniProtKB-UniRule"/>
</dbReference>
<evidence type="ECO:0000256" key="8">
    <source>
        <dbReference type="ARBA" id="ARBA00050488"/>
    </source>
</evidence>
<dbReference type="PANTHER" id="PTHR11692:SF0">
    <property type="entry name" value="BIFUNCTIONAL PURINE BIOSYNTHESIS PROTEIN ATIC"/>
    <property type="match status" value="1"/>
</dbReference>
<comment type="pathway">
    <text evidence="2 10">Purine metabolism; IMP biosynthesis via de novo pathway; 5-formamido-1-(5-phospho-D-ribosyl)imidazole-4-carboxamide from 5-amino-1-(5-phospho-D-ribosyl)imidazole-4-carboxamide (10-formyl THF route): step 1/1.</text>
</comment>
<reference evidence="12" key="1">
    <citation type="journal article" date="2020" name="mSystems">
        <title>Genome- and Community-Level Interaction Insights into Carbon Utilization and Element Cycling Functions of Hydrothermarchaeota in Hydrothermal Sediment.</title>
        <authorList>
            <person name="Zhou Z."/>
            <person name="Liu Y."/>
            <person name="Xu W."/>
            <person name="Pan J."/>
            <person name="Luo Z.H."/>
            <person name="Li M."/>
        </authorList>
    </citation>
    <scope>NUCLEOTIDE SEQUENCE [LARGE SCALE GENOMIC DNA]</scope>
    <source>
        <strain evidence="12">SpSt-697</strain>
    </source>
</reference>
<dbReference type="SUPFAM" id="SSF52335">
    <property type="entry name" value="Methylglyoxal synthase-like"/>
    <property type="match status" value="1"/>
</dbReference>
<dbReference type="GO" id="GO:0006189">
    <property type="term" value="P:'de novo' IMP biosynthetic process"/>
    <property type="evidence" value="ECO:0007669"/>
    <property type="project" value="UniProtKB-UniRule"/>
</dbReference>
<dbReference type="InterPro" id="IPR002695">
    <property type="entry name" value="PurH-like"/>
</dbReference>
<keyword evidence="5 10" id="KW-0658">Purine biosynthesis</keyword>
<dbReference type="EMBL" id="DTDR01000075">
    <property type="protein sequence ID" value="HGK63512.1"/>
    <property type="molecule type" value="Genomic_DNA"/>
</dbReference>
<evidence type="ECO:0000256" key="7">
    <source>
        <dbReference type="ARBA" id="ARBA00023268"/>
    </source>
</evidence>
<dbReference type="SMART" id="SM00798">
    <property type="entry name" value="AICARFT_IMPCHas"/>
    <property type="match status" value="1"/>
</dbReference>
<evidence type="ECO:0000256" key="1">
    <source>
        <dbReference type="ARBA" id="ARBA00004844"/>
    </source>
</evidence>
<dbReference type="Gene3D" id="3.40.50.1380">
    <property type="entry name" value="Methylglyoxal synthase-like domain"/>
    <property type="match status" value="1"/>
</dbReference>
<dbReference type="NCBIfam" id="NF002049">
    <property type="entry name" value="PRK00881.1"/>
    <property type="match status" value="1"/>
</dbReference>
<keyword evidence="4 10" id="KW-0808">Transferase</keyword>
<dbReference type="PIRSF" id="PIRSF000414">
    <property type="entry name" value="AICARFT_IMPCHas"/>
    <property type="match status" value="1"/>
</dbReference>
<name>A0A7V4E2Y5_UNCW3</name>
<evidence type="ECO:0000256" key="9">
    <source>
        <dbReference type="ARBA" id="ARBA00050687"/>
    </source>
</evidence>
<dbReference type="PROSITE" id="PS51855">
    <property type="entry name" value="MGS"/>
    <property type="match status" value="1"/>
</dbReference>
<evidence type="ECO:0000256" key="2">
    <source>
        <dbReference type="ARBA" id="ARBA00004954"/>
    </source>
</evidence>
<dbReference type="InterPro" id="IPR036914">
    <property type="entry name" value="MGS-like_dom_sf"/>
</dbReference>
<evidence type="ECO:0000256" key="4">
    <source>
        <dbReference type="ARBA" id="ARBA00022679"/>
    </source>
</evidence>
<dbReference type="Gene3D" id="3.40.140.20">
    <property type="match status" value="2"/>
</dbReference>
<dbReference type="FunFam" id="3.40.50.1380:FF:000001">
    <property type="entry name" value="Bifunctional purine biosynthesis protein PurH"/>
    <property type="match status" value="1"/>
</dbReference>
<evidence type="ECO:0000313" key="12">
    <source>
        <dbReference type="EMBL" id="HGK63512.1"/>
    </source>
</evidence>
<comment type="catalytic activity">
    <reaction evidence="8 10">
        <text>(6R)-10-formyltetrahydrofolate + 5-amino-1-(5-phospho-beta-D-ribosyl)imidazole-4-carboxamide = 5-formamido-1-(5-phospho-D-ribosyl)imidazole-4-carboxamide + (6S)-5,6,7,8-tetrahydrofolate</text>
        <dbReference type="Rhea" id="RHEA:22192"/>
        <dbReference type="ChEBI" id="CHEBI:57453"/>
        <dbReference type="ChEBI" id="CHEBI:58467"/>
        <dbReference type="ChEBI" id="CHEBI:58475"/>
        <dbReference type="ChEBI" id="CHEBI:195366"/>
        <dbReference type="EC" id="2.1.2.3"/>
    </reaction>
</comment>
<dbReference type="GO" id="GO:0005829">
    <property type="term" value="C:cytosol"/>
    <property type="evidence" value="ECO:0007669"/>
    <property type="project" value="TreeGrafter"/>
</dbReference>
<dbReference type="GO" id="GO:0003937">
    <property type="term" value="F:IMP cyclohydrolase activity"/>
    <property type="evidence" value="ECO:0007669"/>
    <property type="project" value="UniProtKB-UniRule"/>
</dbReference>
<evidence type="ECO:0000259" key="11">
    <source>
        <dbReference type="PROSITE" id="PS51855"/>
    </source>
</evidence>
<sequence length="504" mass="57669">MEKRLSLISVYDKEGIVDFAKELISLNFEIIATSKTYEILKNNNINCIEISEYTGFKEILKGRVKTLHPLIFGGILSFGKEEEGIKPISMVVCNLYPFEKKLLENLSEEEMIELIDIGGVSLLRAGAKNYKYVTTIFDKEDYPIVISEIKKYGNTSLELRRKLAYKALNYVAYYDSIIAEYFRKLNNEIIFQDYLSLPMKKGLKLRYGENPHQNGFYYEEPFLKRNFSYLWGKELSYNNLLDINSVYNIIFDFDFLEFKDYKLCCLIKHNTPCGIALGKTTKEAFEKAYLSDPVSAFGGICGFNCEVDKETAEKIIETVFLEVICAPAFKKEALDILKKKKNLRIIKLEKNENNFEIRNCLTGYLLQERDKKIIKEKDFKLMTKRKPSAREIKDALFAYFCVKYVKSNGIVIVKDLATVGIGGGQTSRIDSVEIAIKKSGKRCVDGVLASDGFFPFSDSIELAAKNGIKVIIEPGGSIRDEEVIKAAEENNITLIFTNVRHFRH</sequence>
<comment type="catalytic activity">
    <reaction evidence="9 10">
        <text>IMP + H2O = 5-formamido-1-(5-phospho-D-ribosyl)imidazole-4-carboxamide</text>
        <dbReference type="Rhea" id="RHEA:18445"/>
        <dbReference type="ChEBI" id="CHEBI:15377"/>
        <dbReference type="ChEBI" id="CHEBI:58053"/>
        <dbReference type="ChEBI" id="CHEBI:58467"/>
        <dbReference type="EC" id="3.5.4.10"/>
    </reaction>
</comment>
<comment type="pathway">
    <text evidence="1 10">Purine metabolism; IMP biosynthesis via de novo pathway; IMP from 5-formamido-1-(5-phospho-D-ribosyl)imidazole-4-carboxamide: step 1/1.</text>
</comment>
<keyword evidence="7 10" id="KW-0511">Multifunctional enzyme</keyword>
<evidence type="ECO:0000256" key="3">
    <source>
        <dbReference type="ARBA" id="ARBA00007667"/>
    </source>
</evidence>
<dbReference type="FunFam" id="3.40.140.20:FF:000001">
    <property type="entry name" value="Bifunctional purine biosynthesis protein PurH"/>
    <property type="match status" value="1"/>
</dbReference>
<keyword evidence="6 10" id="KW-0378">Hydrolase</keyword>
<dbReference type="HAMAP" id="MF_00139">
    <property type="entry name" value="PurH"/>
    <property type="match status" value="1"/>
</dbReference>
<dbReference type="InterPro" id="IPR016193">
    <property type="entry name" value="Cytidine_deaminase-like"/>
</dbReference>
<dbReference type="EC" id="2.1.2.3" evidence="10"/>
<dbReference type="SUPFAM" id="SSF53927">
    <property type="entry name" value="Cytidine deaminase-like"/>
    <property type="match status" value="1"/>
</dbReference>
<protein>
    <recommendedName>
        <fullName evidence="10">Bifunctional purine biosynthesis protein PurH</fullName>
    </recommendedName>
    <domain>
        <recommendedName>
            <fullName evidence="10">Phosphoribosylaminoimidazolecarboxamide formyltransferase</fullName>
            <ecNumber evidence="10">2.1.2.3</ecNumber>
        </recommendedName>
        <alternativeName>
            <fullName evidence="10">AICAR transformylase</fullName>
        </alternativeName>
    </domain>
    <domain>
        <recommendedName>
            <fullName evidence="10">IMP cyclohydrolase</fullName>
            <ecNumber evidence="10">3.5.4.10</ecNumber>
        </recommendedName>
        <alternativeName>
            <fullName evidence="10">ATIC</fullName>
        </alternativeName>
        <alternativeName>
            <fullName evidence="10">IMP synthase</fullName>
        </alternativeName>
        <alternativeName>
            <fullName evidence="10">Inosinicase</fullName>
        </alternativeName>
    </domain>
</protein>
<dbReference type="UniPathway" id="UPA00074">
    <property type="reaction ID" value="UER00133"/>
</dbReference>
<accession>A0A7V4E2Y5</accession>
<organism evidence="12">
    <name type="scientific">candidate division WOR-3 bacterium</name>
    <dbReference type="NCBI Taxonomy" id="2052148"/>
    <lineage>
        <taxon>Bacteria</taxon>
        <taxon>Bacteria division WOR-3</taxon>
    </lineage>
</organism>